<organism evidence="2 3">
    <name type="scientific">Aegilops tauschii subsp. strangulata</name>
    <name type="common">Goatgrass</name>
    <dbReference type="NCBI Taxonomy" id="200361"/>
    <lineage>
        <taxon>Eukaryota</taxon>
        <taxon>Viridiplantae</taxon>
        <taxon>Streptophyta</taxon>
        <taxon>Embryophyta</taxon>
        <taxon>Tracheophyta</taxon>
        <taxon>Spermatophyta</taxon>
        <taxon>Magnoliopsida</taxon>
        <taxon>Liliopsida</taxon>
        <taxon>Poales</taxon>
        <taxon>Poaceae</taxon>
        <taxon>BOP clade</taxon>
        <taxon>Pooideae</taxon>
        <taxon>Triticodae</taxon>
        <taxon>Triticeae</taxon>
        <taxon>Triticinae</taxon>
        <taxon>Aegilops</taxon>
    </lineage>
</organism>
<evidence type="ECO:0000256" key="1">
    <source>
        <dbReference type="SAM" id="SignalP"/>
    </source>
</evidence>
<feature type="signal peptide" evidence="1">
    <location>
        <begin position="1"/>
        <end position="19"/>
    </location>
</feature>
<dbReference type="EnsemblPlants" id="AET7Gv20554500.13">
    <property type="protein sequence ID" value="AET7Gv20554500.13"/>
    <property type="gene ID" value="AET7Gv20554500"/>
</dbReference>
<reference evidence="3" key="2">
    <citation type="journal article" date="2017" name="Nat. Plants">
        <title>The Aegilops tauschii genome reveals multiple impacts of transposons.</title>
        <authorList>
            <person name="Zhao G."/>
            <person name="Zou C."/>
            <person name="Li K."/>
            <person name="Wang K."/>
            <person name="Li T."/>
            <person name="Gao L."/>
            <person name="Zhang X."/>
            <person name="Wang H."/>
            <person name="Yang Z."/>
            <person name="Liu X."/>
            <person name="Jiang W."/>
            <person name="Mao L."/>
            <person name="Kong X."/>
            <person name="Jiao Y."/>
            <person name="Jia J."/>
        </authorList>
    </citation>
    <scope>NUCLEOTIDE SEQUENCE [LARGE SCALE GENOMIC DNA]</scope>
    <source>
        <strain evidence="3">cv. AL8/78</strain>
    </source>
</reference>
<reference evidence="2" key="3">
    <citation type="journal article" date="2017" name="Nature">
        <title>Genome sequence of the progenitor of the wheat D genome Aegilops tauschii.</title>
        <authorList>
            <person name="Luo M.C."/>
            <person name="Gu Y.Q."/>
            <person name="Puiu D."/>
            <person name="Wang H."/>
            <person name="Twardziok S.O."/>
            <person name="Deal K.R."/>
            <person name="Huo N."/>
            <person name="Zhu T."/>
            <person name="Wang L."/>
            <person name="Wang Y."/>
            <person name="McGuire P.E."/>
            <person name="Liu S."/>
            <person name="Long H."/>
            <person name="Ramasamy R.K."/>
            <person name="Rodriguez J.C."/>
            <person name="Van S.L."/>
            <person name="Yuan L."/>
            <person name="Wang Z."/>
            <person name="Xia Z."/>
            <person name="Xiao L."/>
            <person name="Anderson O.D."/>
            <person name="Ouyang S."/>
            <person name="Liang Y."/>
            <person name="Zimin A.V."/>
            <person name="Pertea G."/>
            <person name="Qi P."/>
            <person name="Bennetzen J.L."/>
            <person name="Dai X."/>
            <person name="Dawson M.W."/>
            <person name="Muller H.G."/>
            <person name="Kugler K."/>
            <person name="Rivarola-Duarte L."/>
            <person name="Spannagl M."/>
            <person name="Mayer K.F.X."/>
            <person name="Lu F.H."/>
            <person name="Bevan M.W."/>
            <person name="Leroy P."/>
            <person name="Li P."/>
            <person name="You F.M."/>
            <person name="Sun Q."/>
            <person name="Liu Z."/>
            <person name="Lyons E."/>
            <person name="Wicker T."/>
            <person name="Salzberg S.L."/>
            <person name="Devos K.M."/>
            <person name="Dvorak J."/>
        </authorList>
    </citation>
    <scope>NUCLEOTIDE SEQUENCE [LARGE SCALE GENOMIC DNA]</scope>
    <source>
        <strain evidence="2">cv. AL8/78</strain>
    </source>
</reference>
<evidence type="ECO:0000313" key="2">
    <source>
        <dbReference type="EnsemblPlants" id="AET7Gv20554500.13"/>
    </source>
</evidence>
<reference evidence="3" key="1">
    <citation type="journal article" date="2014" name="Science">
        <title>Ancient hybridizations among the ancestral genomes of bread wheat.</title>
        <authorList>
            <consortium name="International Wheat Genome Sequencing Consortium,"/>
            <person name="Marcussen T."/>
            <person name="Sandve S.R."/>
            <person name="Heier L."/>
            <person name="Spannagl M."/>
            <person name="Pfeifer M."/>
            <person name="Jakobsen K.S."/>
            <person name="Wulff B.B."/>
            <person name="Steuernagel B."/>
            <person name="Mayer K.F."/>
            <person name="Olsen O.A."/>
        </authorList>
    </citation>
    <scope>NUCLEOTIDE SEQUENCE [LARGE SCALE GENOMIC DNA]</scope>
    <source>
        <strain evidence="3">cv. AL8/78</strain>
    </source>
</reference>
<proteinExistence type="predicted"/>
<dbReference type="AlphaFoldDB" id="A0A453REQ7"/>
<name>A0A453REQ7_AEGTS</name>
<evidence type="ECO:0000313" key="3">
    <source>
        <dbReference type="Proteomes" id="UP000015105"/>
    </source>
</evidence>
<keyword evidence="1" id="KW-0732">Signal</keyword>
<keyword evidence="3" id="KW-1185">Reference proteome</keyword>
<reference evidence="2" key="5">
    <citation type="journal article" date="2021" name="G3 (Bethesda)">
        <title>Aegilops tauschii genome assembly Aet v5.0 features greater sequence contiguity and improved annotation.</title>
        <authorList>
            <person name="Wang L."/>
            <person name="Zhu T."/>
            <person name="Rodriguez J.C."/>
            <person name="Deal K.R."/>
            <person name="Dubcovsky J."/>
            <person name="McGuire P.E."/>
            <person name="Lux T."/>
            <person name="Spannagl M."/>
            <person name="Mayer K.F.X."/>
            <person name="Baldrich P."/>
            <person name="Meyers B.C."/>
            <person name="Huo N."/>
            <person name="Gu Y.Q."/>
            <person name="Zhou H."/>
            <person name="Devos K.M."/>
            <person name="Bennetzen J.L."/>
            <person name="Unver T."/>
            <person name="Budak H."/>
            <person name="Gulick P.J."/>
            <person name="Galiba G."/>
            <person name="Kalapos B."/>
            <person name="Nelson D.R."/>
            <person name="Li P."/>
            <person name="You F.M."/>
            <person name="Luo M.C."/>
            <person name="Dvorak J."/>
        </authorList>
    </citation>
    <scope>NUCLEOTIDE SEQUENCE [LARGE SCALE GENOMIC DNA]</scope>
    <source>
        <strain evidence="2">cv. AL8/78</strain>
    </source>
</reference>
<reference evidence="2" key="4">
    <citation type="submission" date="2019-03" db="UniProtKB">
        <authorList>
            <consortium name="EnsemblPlants"/>
        </authorList>
    </citation>
    <scope>IDENTIFICATION</scope>
</reference>
<dbReference type="Gramene" id="AET7Gv20554500.13">
    <property type="protein sequence ID" value="AET7Gv20554500.13"/>
    <property type="gene ID" value="AET7Gv20554500"/>
</dbReference>
<accession>A0A453REQ7</accession>
<protein>
    <submittedName>
        <fullName evidence="2">Uncharacterized protein</fullName>
    </submittedName>
</protein>
<dbReference type="Proteomes" id="UP000015105">
    <property type="component" value="Chromosome 7D"/>
</dbReference>
<sequence>VELHSCWTLALLTVRDTLGYHPYTYGCYPGYIYIVQEVEYHKYPNTQTQHIQTHLGITLIRTGTALTAS</sequence>
<feature type="chain" id="PRO_5019426623" evidence="1">
    <location>
        <begin position="20"/>
        <end position="69"/>
    </location>
</feature>